<evidence type="ECO:0000256" key="1">
    <source>
        <dbReference type="ARBA" id="ARBA00022741"/>
    </source>
</evidence>
<gene>
    <name evidence="8" type="ORF">EDC61_12032</name>
</gene>
<dbReference type="SMART" id="SM00833">
    <property type="entry name" value="CobW_C"/>
    <property type="match status" value="1"/>
</dbReference>
<protein>
    <submittedName>
        <fullName evidence="8">G3E family GTPase</fullName>
    </submittedName>
</protein>
<dbReference type="PANTHER" id="PTHR13748:SF62">
    <property type="entry name" value="COBW DOMAIN-CONTAINING PROTEIN"/>
    <property type="match status" value="1"/>
</dbReference>
<dbReference type="InterPro" id="IPR027417">
    <property type="entry name" value="P-loop_NTPase"/>
</dbReference>
<keyword evidence="2" id="KW-0378">Hydrolase</keyword>
<dbReference type="Gene3D" id="3.40.50.300">
    <property type="entry name" value="P-loop containing nucleotide triphosphate hydrolases"/>
    <property type="match status" value="1"/>
</dbReference>
<dbReference type="Pfam" id="PF02492">
    <property type="entry name" value="cobW"/>
    <property type="match status" value="1"/>
</dbReference>
<dbReference type="InterPro" id="IPR011629">
    <property type="entry name" value="CobW-like_C"/>
</dbReference>
<comment type="caution">
    <text evidence="8">The sequence shown here is derived from an EMBL/GenBank/DDBJ whole genome shotgun (WGS) entry which is preliminary data.</text>
</comment>
<evidence type="ECO:0000256" key="4">
    <source>
        <dbReference type="ARBA" id="ARBA00034320"/>
    </source>
</evidence>
<dbReference type="GO" id="GO:0016787">
    <property type="term" value="F:hydrolase activity"/>
    <property type="evidence" value="ECO:0007669"/>
    <property type="project" value="UniProtKB-KW"/>
</dbReference>
<dbReference type="Pfam" id="PF07683">
    <property type="entry name" value="CobW_C"/>
    <property type="match status" value="1"/>
</dbReference>
<keyword evidence="9" id="KW-1185">Reference proteome</keyword>
<proteinExistence type="inferred from homology"/>
<dbReference type="Proteomes" id="UP000295135">
    <property type="component" value="Unassembled WGS sequence"/>
</dbReference>
<evidence type="ECO:0000256" key="3">
    <source>
        <dbReference type="ARBA" id="ARBA00023186"/>
    </source>
</evidence>
<comment type="function">
    <text evidence="5">Zinc chaperone that directly transfers zinc cofactor to target proteins, thereby activating them. Zinc is transferred from the CXCC motif in the GTPase domain to the zinc binding site in target proteins in a process requiring GTP hydrolysis.</text>
</comment>
<dbReference type="RefSeq" id="WP_126458201.1">
    <property type="nucleotide sequence ID" value="NZ_AP018721.1"/>
</dbReference>
<sequence>MNDPIPVTLLTGFLGSGKTTLLNHLLRQLPLTAVVMNEFGEIGLDHQLLEESRGPLALLSGGCVCCQVQGSLAPTLKNLYMAREKGEIPKYERIIIETTGIADPAPILDTLLNDRWLARRHQLDGVVTTVDAVLAEPQLDSYFEAVRQVAVADRLLITKSDLAGPELTEAARARVAALNPAAPIHTVLKGEIDPALILHVGLYDPERKHPDVRRWLNAERYKPARAAGLLGKPATAGLHDERIRAFSLRFDRPLDWTGVHSALEMLTAFRAQNLLRMKAIVNIQGEPGPVVLHAVQHVVYPPERLTAWPDADHSSRFVFIVSDLEEAFVAKLLDDFTQAAGQGVLNRPSVA</sequence>
<dbReference type="GO" id="GO:0005737">
    <property type="term" value="C:cytoplasm"/>
    <property type="evidence" value="ECO:0007669"/>
    <property type="project" value="TreeGrafter"/>
</dbReference>
<evidence type="ECO:0000256" key="6">
    <source>
        <dbReference type="ARBA" id="ARBA00049117"/>
    </source>
</evidence>
<dbReference type="SUPFAM" id="SSF52540">
    <property type="entry name" value="P-loop containing nucleoside triphosphate hydrolases"/>
    <property type="match status" value="1"/>
</dbReference>
<evidence type="ECO:0000259" key="7">
    <source>
        <dbReference type="SMART" id="SM00833"/>
    </source>
</evidence>
<keyword evidence="1" id="KW-0547">Nucleotide-binding</keyword>
<feature type="domain" description="CobW C-terminal" evidence="7">
    <location>
        <begin position="243"/>
        <end position="337"/>
    </location>
</feature>
<comment type="catalytic activity">
    <reaction evidence="6">
        <text>GTP + H2O = GDP + phosphate + H(+)</text>
        <dbReference type="Rhea" id="RHEA:19669"/>
        <dbReference type="ChEBI" id="CHEBI:15377"/>
        <dbReference type="ChEBI" id="CHEBI:15378"/>
        <dbReference type="ChEBI" id="CHEBI:37565"/>
        <dbReference type="ChEBI" id="CHEBI:43474"/>
        <dbReference type="ChEBI" id="CHEBI:58189"/>
    </reaction>
    <physiologicalReaction direction="left-to-right" evidence="6">
        <dbReference type="Rhea" id="RHEA:19670"/>
    </physiologicalReaction>
</comment>
<dbReference type="SUPFAM" id="SSF90002">
    <property type="entry name" value="Hypothetical protein YjiA, C-terminal domain"/>
    <property type="match status" value="1"/>
</dbReference>
<dbReference type="InterPro" id="IPR036627">
    <property type="entry name" value="CobW-likC_sf"/>
</dbReference>
<dbReference type="AlphaFoldDB" id="A0A4R3JR32"/>
<dbReference type="InterPro" id="IPR051316">
    <property type="entry name" value="Zinc-reg_GTPase_activator"/>
</dbReference>
<name>A0A4R3JR32_9PROT</name>
<evidence type="ECO:0000256" key="2">
    <source>
        <dbReference type="ARBA" id="ARBA00022801"/>
    </source>
</evidence>
<dbReference type="Gene3D" id="3.30.1220.10">
    <property type="entry name" value="CobW-like, C-terminal domain"/>
    <property type="match status" value="1"/>
</dbReference>
<organism evidence="8 9">
    <name type="scientific">Sulfuritortus calidifontis</name>
    <dbReference type="NCBI Taxonomy" id="1914471"/>
    <lineage>
        <taxon>Bacteria</taxon>
        <taxon>Pseudomonadati</taxon>
        <taxon>Pseudomonadota</taxon>
        <taxon>Betaproteobacteria</taxon>
        <taxon>Nitrosomonadales</taxon>
        <taxon>Thiobacillaceae</taxon>
        <taxon>Sulfuritortus</taxon>
    </lineage>
</organism>
<evidence type="ECO:0000256" key="5">
    <source>
        <dbReference type="ARBA" id="ARBA00045658"/>
    </source>
</evidence>
<dbReference type="PANTHER" id="PTHR13748">
    <property type="entry name" value="COBW-RELATED"/>
    <property type="match status" value="1"/>
</dbReference>
<reference evidence="8 9" key="1">
    <citation type="submission" date="2019-03" db="EMBL/GenBank/DDBJ databases">
        <title>Genomic Encyclopedia of Type Strains, Phase IV (KMG-IV): sequencing the most valuable type-strain genomes for metagenomic binning, comparative biology and taxonomic classification.</title>
        <authorList>
            <person name="Goeker M."/>
        </authorList>
    </citation>
    <scope>NUCLEOTIDE SEQUENCE [LARGE SCALE GENOMIC DNA]</scope>
    <source>
        <strain evidence="8 9">DSM 103923</strain>
    </source>
</reference>
<dbReference type="EMBL" id="SLZY01000020">
    <property type="protein sequence ID" value="TCS69471.1"/>
    <property type="molecule type" value="Genomic_DNA"/>
</dbReference>
<dbReference type="InterPro" id="IPR003495">
    <property type="entry name" value="CobW/HypB/UreG_nucleotide-bd"/>
</dbReference>
<dbReference type="CDD" id="cd03112">
    <property type="entry name" value="CobW-like"/>
    <property type="match status" value="1"/>
</dbReference>
<comment type="similarity">
    <text evidence="4">Belongs to the SIMIBI class G3E GTPase family. ZNG1 subfamily.</text>
</comment>
<dbReference type="GO" id="GO:0000166">
    <property type="term" value="F:nucleotide binding"/>
    <property type="evidence" value="ECO:0007669"/>
    <property type="project" value="UniProtKB-KW"/>
</dbReference>
<accession>A0A4R3JR32</accession>
<evidence type="ECO:0000313" key="9">
    <source>
        <dbReference type="Proteomes" id="UP000295135"/>
    </source>
</evidence>
<keyword evidence="3" id="KW-0143">Chaperone</keyword>
<evidence type="ECO:0000313" key="8">
    <source>
        <dbReference type="EMBL" id="TCS69471.1"/>
    </source>
</evidence>
<dbReference type="OrthoDB" id="9808822at2"/>